<dbReference type="AlphaFoldDB" id="A0A967ATQ4"/>
<feature type="transmembrane region" description="Helical" evidence="1">
    <location>
        <begin position="7"/>
        <end position="22"/>
    </location>
</feature>
<reference evidence="2" key="2">
    <citation type="submission" date="2020-03" db="EMBL/GenBank/DDBJ databases">
        <title>Flavobacteriaceae bacterium strain TP-CH-4, a member of the family Flavobacteriaceae isolated from a deep-sea seamount.</title>
        <authorList>
            <person name="Zhang D.-C."/>
        </authorList>
    </citation>
    <scope>NUCLEOTIDE SEQUENCE</scope>
    <source>
        <strain evidence="2">TP-CH-4</strain>
    </source>
</reference>
<gene>
    <name evidence="2" type="ORF">FK220_006695</name>
</gene>
<evidence type="ECO:0000256" key="1">
    <source>
        <dbReference type="SAM" id="Phobius"/>
    </source>
</evidence>
<proteinExistence type="predicted"/>
<reference evidence="2" key="1">
    <citation type="submission" date="2019-07" db="EMBL/GenBank/DDBJ databases">
        <authorList>
            <person name="De-Chao Zhang Q."/>
        </authorList>
    </citation>
    <scope>NUCLEOTIDE SEQUENCE</scope>
    <source>
        <strain evidence="2">TP-CH-4</strain>
    </source>
</reference>
<evidence type="ECO:0000313" key="3">
    <source>
        <dbReference type="Proteomes" id="UP000707206"/>
    </source>
</evidence>
<sequence length="467" mass="52971">MKKFIKYVTIVIVLFAIGYWGYKRSQDTASLLGKIHIEADTAIKIAVQEIKETLVLDALMAAGYYYDHIGFSGSRKESDSLGERGIDLTPYNVVFYTVPQVKNTLFSTFEIYDAKGFESFVQAELKDESIPIVEAEGHGYYVAVLPKWKMALAWNDIKMVCAFSPEIEKSIPTRIFADILNEDKTIQDNKNPLITTLLKSDHHLTWVDDQSTVTIDFEDGQAIIEGAIYTEVPQRFQPEITIESIEGASFQLVFDANFDYQGNREMLTAILEGNPFFEKNNVSLPEVLRRTNGYINVAVNGRTSQTDTITTYEFDDNFEKVAKKSVQEKEVPKVHIALGAENESLMAYLEEQETLNPDSVFEPFPLYQLYVKDGPMYTSFDTYKGNVAAREQISANFFDCRIDFDQLRRDILLPQAGSYLKPLEKFHLTAAQSDPNKVVVKGSLFGKEADINMLSQVFFSTKKDSIR</sequence>
<name>A0A967ATQ4_9FLAO</name>
<dbReference type="Proteomes" id="UP000707206">
    <property type="component" value="Unassembled WGS sequence"/>
</dbReference>
<keyword evidence="1" id="KW-1133">Transmembrane helix</keyword>
<comment type="caution">
    <text evidence="2">The sequence shown here is derived from an EMBL/GenBank/DDBJ whole genome shotgun (WGS) entry which is preliminary data.</text>
</comment>
<keyword evidence="1" id="KW-0472">Membrane</keyword>
<keyword evidence="1" id="KW-0812">Transmembrane</keyword>
<dbReference type="RefSeq" id="WP_152573476.1">
    <property type="nucleotide sequence ID" value="NZ_VIKU02000001.1"/>
</dbReference>
<organism evidence="2 3">
    <name type="scientific">Pelagihabitans pacificus</name>
    <dbReference type="NCBI Taxonomy" id="2696054"/>
    <lineage>
        <taxon>Bacteria</taxon>
        <taxon>Pseudomonadati</taxon>
        <taxon>Bacteroidota</taxon>
        <taxon>Flavobacteriia</taxon>
        <taxon>Flavobacteriales</taxon>
        <taxon>Flavobacteriaceae</taxon>
        <taxon>Pelagihabitans</taxon>
    </lineage>
</organism>
<keyword evidence="3" id="KW-1185">Reference proteome</keyword>
<dbReference type="EMBL" id="VIKU02000001">
    <property type="protein sequence ID" value="NHF59020.1"/>
    <property type="molecule type" value="Genomic_DNA"/>
</dbReference>
<accession>A0A967ATQ4</accession>
<evidence type="ECO:0000313" key="2">
    <source>
        <dbReference type="EMBL" id="NHF59020.1"/>
    </source>
</evidence>
<protein>
    <submittedName>
        <fullName evidence="2">Uncharacterized protein</fullName>
    </submittedName>
</protein>